<sequence length="2551" mass="278341">MDGPAVLILVMTALLGRVSARVSAPVSTLPCPRPCSCPLATEVHCTFRSLLGVPAGIPRQVERMNLGFNTISRVTQTSLAGLKNLELLMMHGNDLHNIPNGTFKDLKSLQMLKMSYNKLKEINRNTLQGLWSLARLHMDHNHLESIHPDAFQGLTALRLVQLEGNRLQQLHPSTFSTFSMMGHFHVSTLRHLYLSDNWLTSLPQRLLGGMPQLENLFLHGNPWTCDCRIKWLTEWDKNNTAGVLKCKKDRAYPGGQLCPVCSHPNHLQTEEVLGVKGLVCSSPVISVPDRPTTPDDTETEVMTPEEFIEPFGNITLGLTDEHGNKVDLRCGVGEPRVGSPGVVWEQVNPLQLSSSVNVSVDLDCPVGRENYEKLWRLIAYYSDTPAHLQREVMLTNEPVPSYRYRQDLERDAQYYTGVQASMLAQPSWLIQTSVDLQLNRPQSTGKTVRLILGTRLTQTVESELERRRRRTWVMIRNINTTRAALATVVGSPAVMHCNVLSSGDPVIRWVLPDGTRLGPTHSSPDKRVSVSTTGRLDIKATGHSDSGLYYCIAQVPGDISVLPVRLTVEESSGPLPLQGSGSALVPVKGFIGDSLTLNCGVTGSPDPEINWILPDGRVVSHTANSSRALVYSNGTLRVPESRLTDGGYYKCVAMNQHGVDSLVTKVTLTKRPVADIGPLRRMRPQSASGINTRIKAPVQDDEEASGNEGNAQEEVSSSSRAELMNRRRVQSSNRRGGHPLRNTWRRPGLARKPTATNDNDEKDTVETRRRIHMANKNIDPEKWADILAKIRDRNGQGNASVAPSSVPLTTSQERESTATIIAKQTESPENSKGSRDNLQERYFTTILPHIPDGHGHAVTKPGMLTESMHLNALAGSAHGDNPSTPSAVTSPASDDRQLTEGTNEPNVVNTFNEKGGVYADRSDLQLTTAEMERVGYENSLTETEPTKIEPATQANLKQSATTPGGTHLTTVSTRSELTSAVNLRKQTPGEVADRLRNQNSRRRNGGGGRKRRPNSGRKKPRPNNSLRNDFTTTATPSVTVTTAAEATTATWIKIETTEKAKGTMAKFTTAVPSPPSQETSSGRVSHQENTGVSLYQDRVEPLVIPATGSETKETLLEHAKLLFESTTAPRAFPTASFKESYNQTPQISRHTTIPKEASQTPMIHSQAPEHPIVPTTASQGEFTGVPLPAFKPSEALQRGGGNSADTSAIPSPDKASENFHTQPELLPDGELDKPDHRYTTDTTSKEVIEVTVKEIDSVTLSNQWKITRGSAYDNTALTEESIHEGAEHEKVGVQAPGGPVTSESSYHRSASFKTVTGKPRIVFDDYYNFREITRAAANDGTLVATHPIRKNGAGYVAAFTTPTMTPVTSTSFKTSVVFPTRVRPLVPVLNRPVSSIRTQPPSTTLEAVSSSNHIPDSDRERVVISQPDQKNNPPSPNNRGDSLQIIRSDPNKAPPSIPRTTNRPESSDIQPDSVTGSRTTHNTAPNSETVKPKTTTTASTTTKTVSQTSYVSSIRPQSPPGVDQRSESLIQGQGESGRGQQPPIEGPVVKGKPRIRNVGLQTVTVNAETDTQLPCVAVGTPKPFLSWTRVSTGATIAQNTRVQRFEVHPNGTLVIRNTQPQDRGQYMCFVQNQYGVDKMVINLGVLAQHPRVLQPRLRDVTVYHGDTVDLDCSVLGHPVPRVTWVLPDRVHLSAPPAQAPAHQAGDPQSGPQVGRKRLELFGNGTLHISLASFTDKGVYKCIGSSPAGADSVSVRLHVAALPPVIQQPRYENTTHPEASTAFIHCTAKGSPPPVIRWTTPDGVQLSASQFVTGRNLFVFPNGTLYVRGLSRGNAGRYECVASNSVGVNRRTIILTVLMRVSSTKARITTSSPQRTAVVYGGMLRLDCMATGEPEPRIVWRTPSKKLVDSQYSFDPRIKVFTNGSLAIQAMTEKDDGDYLCVARNKMGDDYVLLAVNVLTKPAKIEQKQLLASQKVTYGGALKMDCVASGLPNPEIRWALPDGTMINTLKQTERTRTSGGRSRRYVVFDNGTLYANDVGMREAGDYTCYAENQIGKDEMKVHVKVVAEPPTIRDKNLVVIRVRHGQTVSLKCSAKGEPTPLIKWLTPTNRAITSSSDKYQVHNDGTLVIQKVQRFDAGNYTCVARNSAGQDSRVTGVDVLVTPPAINGMRGTVNAIRVTAVRDQRAMLVCEATGTPLPRVIWVLPENVVLPSPYYGSRMTVHRNGTLDIRSPRPTDSGQLACVARSEGGEARLVVHLEVREKVEKPQLRGPRMERLSLTLGSTMTLNCSSEGGLTPPTLTWILPDGSPLMSGSKLSKYFHRQDGSLVITNPSLSESGLYRCLGRNLAGLVERTITLAAGGKPEINNRYNSPVSIMNGANLHLHCLSTGDHLRLTWTLPSGVVLGRPQRAGRYSVLANGTLSIQQASVYDRGSYACQAANEYGSALLSVSVVVVAYPPRITSGPPPAVYARRGVAVQLNCIAMGTPRAEVAWETPDKTRLVVSTQPRLFGNKYLHPQGSLIIQNPTPRDQGLYRCTARNVIGVDTKTTFLHVF</sequence>
<dbReference type="Proteomes" id="UP001157502">
    <property type="component" value="Chromosome 12"/>
</dbReference>
<organism evidence="1 2">
    <name type="scientific">Dallia pectoralis</name>
    <name type="common">Alaska blackfish</name>
    <dbReference type="NCBI Taxonomy" id="75939"/>
    <lineage>
        <taxon>Eukaryota</taxon>
        <taxon>Metazoa</taxon>
        <taxon>Chordata</taxon>
        <taxon>Craniata</taxon>
        <taxon>Vertebrata</taxon>
        <taxon>Euteleostomi</taxon>
        <taxon>Actinopterygii</taxon>
        <taxon>Neopterygii</taxon>
        <taxon>Teleostei</taxon>
        <taxon>Protacanthopterygii</taxon>
        <taxon>Esociformes</taxon>
        <taxon>Umbridae</taxon>
        <taxon>Dallia</taxon>
    </lineage>
</organism>
<evidence type="ECO:0000313" key="2">
    <source>
        <dbReference type="Proteomes" id="UP001157502"/>
    </source>
</evidence>
<name>A0ACC2GIX9_DALPE</name>
<dbReference type="EMBL" id="CM055739">
    <property type="protein sequence ID" value="KAJ8003609.1"/>
    <property type="molecule type" value="Genomic_DNA"/>
</dbReference>
<evidence type="ECO:0000313" key="1">
    <source>
        <dbReference type="EMBL" id="KAJ8003609.1"/>
    </source>
</evidence>
<protein>
    <submittedName>
        <fullName evidence="1">Uncharacterized protein</fullName>
    </submittedName>
</protein>
<reference evidence="1" key="1">
    <citation type="submission" date="2021-05" db="EMBL/GenBank/DDBJ databases">
        <authorList>
            <person name="Pan Q."/>
            <person name="Jouanno E."/>
            <person name="Zahm M."/>
            <person name="Klopp C."/>
            <person name="Cabau C."/>
            <person name="Louis A."/>
            <person name="Berthelot C."/>
            <person name="Parey E."/>
            <person name="Roest Crollius H."/>
            <person name="Montfort J."/>
            <person name="Robinson-Rechavi M."/>
            <person name="Bouchez O."/>
            <person name="Lampietro C."/>
            <person name="Lopez Roques C."/>
            <person name="Donnadieu C."/>
            <person name="Postlethwait J."/>
            <person name="Bobe J."/>
            <person name="Dillon D."/>
            <person name="Chandos A."/>
            <person name="von Hippel F."/>
            <person name="Guiguen Y."/>
        </authorList>
    </citation>
    <scope>NUCLEOTIDE SEQUENCE</scope>
    <source>
        <strain evidence="1">YG-Jan2019</strain>
    </source>
</reference>
<proteinExistence type="predicted"/>
<keyword evidence="2" id="KW-1185">Reference proteome</keyword>
<comment type="caution">
    <text evidence="1">The sequence shown here is derived from an EMBL/GenBank/DDBJ whole genome shotgun (WGS) entry which is preliminary data.</text>
</comment>
<accession>A0ACC2GIX9</accession>
<gene>
    <name evidence="1" type="ORF">DPEC_G00150120</name>
</gene>